<protein>
    <recommendedName>
        <fullName evidence="4">Tetratricopeptide repeat protein</fullName>
    </recommendedName>
</protein>
<dbReference type="Gene3D" id="1.25.40.10">
    <property type="entry name" value="Tetratricopeptide repeat domain"/>
    <property type="match status" value="1"/>
</dbReference>
<evidence type="ECO:0008006" key="4">
    <source>
        <dbReference type="Google" id="ProtNLM"/>
    </source>
</evidence>
<sequence length="1117" mass="125196">MRASVPFSLILLISCGPFFYQAPPPIAEYPERLATKRWEDLFTESSPGAPLLPDRKAMEESCLKLPETLKPMDTAARLAEIDRLIEINRGGDYSRLTANLLHECRELAADPALFDVSTHYLDWRVRNPSVSVTPLPSQKPWDMDEAEYAKARENHRNDLLLKRESFVRELATSPPALLPYWQVQQAAFEYRSREYQTAGRLFAAVVESHPNHPRAESAGLMHALCFLMQAREMRRTDSESGNLFQGDGVMESLDRSETLLNEYIAGHPTGRFTSDACGWLGAVALERDDLGLAVKHQLDRLERQQTREVLGSVLRECDSIFERLFARDEKEMSDEWLSDKHDFDAKSVARHPLVARLFVQHALDPAAAEMLDLRLDRGEPADRDTIEFLKKRTLRSQKWVATALRELGSELLLRNDPTDQTTLTVLAWSASGSGEHAQALALLDRVPAETARDEVLHARAIILQRLGRHKEAVAAFDLLNLNFPSSPLVEELPQRRSISLFHSGQAGLALVGLLESGVDPEDSDIGLSPGYYHPQWTDTILQFASLDQLATALPQLPEDHPAATTIRNVIRARALSAGDFPTARRYASPWNPAPSDEPDSQTSDTTLPEDAEWREDIAPLEDAMKLLNDPASNIDKPALHLIVALHWWKHRGNLTMPALEAAVYHDDEREKRELLRRQNGIQLGYGQEAVNKELDSRDEATHALAHALEAAKSTDPAVARAALELANECLFRRAEFSLYQLSRALERDDSRLSADLADRLNQLTRSKSAVKYDFQPIPGGWMPGDHSPSNSTNEILDILATGSSKPKLSESDEQAQWVRENAVLNKALSRVVPGMAMPEIRNLLSAEKLRQNELRKKMNPLDSLGIVTSVDRLDDLISAASLADITAVDFLNYRDERSHQLPASFKSFVDFRNRASIQASVDETDNDKTNAAIAGWKEYLDTWPDSPKAEAASLRLIRMVARQSRGRVAIGAFAFPEAPIPGGYKHVRLGGAWYKSDPEKILGMLAVHEQRFPDGRYRQDINLLKAECLIDKGRLSPALSLLLGILDDPLTGDLHPIAALDFCDINQRLLDSTQRDQVVTAFRENPDAFPRLKLLVHGDTFLSRLKPMMRWLESVIR</sequence>
<organism evidence="2 3">
    <name type="scientific">Luteolibacter yonseiensis</name>
    <dbReference type="NCBI Taxonomy" id="1144680"/>
    <lineage>
        <taxon>Bacteria</taxon>
        <taxon>Pseudomonadati</taxon>
        <taxon>Verrucomicrobiota</taxon>
        <taxon>Verrucomicrobiia</taxon>
        <taxon>Verrucomicrobiales</taxon>
        <taxon>Verrucomicrobiaceae</taxon>
        <taxon>Luteolibacter</taxon>
    </lineage>
</organism>
<evidence type="ECO:0000313" key="2">
    <source>
        <dbReference type="EMBL" id="MBK1814769.1"/>
    </source>
</evidence>
<dbReference type="InterPro" id="IPR011990">
    <property type="entry name" value="TPR-like_helical_dom_sf"/>
</dbReference>
<accession>A0A934R101</accession>
<comment type="caution">
    <text evidence="2">The sequence shown here is derived from an EMBL/GenBank/DDBJ whole genome shotgun (WGS) entry which is preliminary data.</text>
</comment>
<evidence type="ECO:0000313" key="3">
    <source>
        <dbReference type="Proteomes" id="UP000600139"/>
    </source>
</evidence>
<feature type="region of interest" description="Disordered" evidence="1">
    <location>
        <begin position="585"/>
        <end position="608"/>
    </location>
</feature>
<evidence type="ECO:0000256" key="1">
    <source>
        <dbReference type="SAM" id="MobiDB-lite"/>
    </source>
</evidence>
<dbReference type="AlphaFoldDB" id="A0A934R101"/>
<reference evidence="2" key="1">
    <citation type="submission" date="2021-01" db="EMBL/GenBank/DDBJ databases">
        <title>Modified the classification status of verrucomicrobia.</title>
        <authorList>
            <person name="Feng X."/>
        </authorList>
    </citation>
    <scope>NUCLEOTIDE SEQUENCE</scope>
    <source>
        <strain evidence="2">JCM 18052</strain>
    </source>
</reference>
<proteinExistence type="predicted"/>
<keyword evidence="3" id="KW-1185">Reference proteome</keyword>
<gene>
    <name evidence="2" type="ORF">JIN84_04035</name>
</gene>
<dbReference type="RefSeq" id="WP_200349721.1">
    <property type="nucleotide sequence ID" value="NZ_BAABHZ010000010.1"/>
</dbReference>
<dbReference type="PROSITE" id="PS51257">
    <property type="entry name" value="PROKAR_LIPOPROTEIN"/>
    <property type="match status" value="1"/>
</dbReference>
<name>A0A934R101_9BACT</name>
<dbReference type="EMBL" id="JAENIK010000004">
    <property type="protein sequence ID" value="MBK1814769.1"/>
    <property type="molecule type" value="Genomic_DNA"/>
</dbReference>
<dbReference type="Proteomes" id="UP000600139">
    <property type="component" value="Unassembled WGS sequence"/>
</dbReference>
<dbReference type="SUPFAM" id="SSF48452">
    <property type="entry name" value="TPR-like"/>
    <property type="match status" value="1"/>
</dbReference>